<proteinExistence type="predicted"/>
<evidence type="ECO:0000313" key="2">
    <source>
        <dbReference type="Proteomes" id="UP000634136"/>
    </source>
</evidence>
<reference evidence="1" key="1">
    <citation type="submission" date="2020-09" db="EMBL/GenBank/DDBJ databases">
        <title>Genome-Enabled Discovery of Anthraquinone Biosynthesis in Senna tora.</title>
        <authorList>
            <person name="Kang S.-H."/>
            <person name="Pandey R.P."/>
            <person name="Lee C.-M."/>
            <person name="Sim J.-S."/>
            <person name="Jeong J.-T."/>
            <person name="Choi B.-S."/>
            <person name="Jung M."/>
            <person name="Ginzburg D."/>
            <person name="Zhao K."/>
            <person name="Won S.Y."/>
            <person name="Oh T.-J."/>
            <person name="Yu Y."/>
            <person name="Kim N.-H."/>
            <person name="Lee O.R."/>
            <person name="Lee T.-H."/>
            <person name="Bashyal P."/>
            <person name="Kim T.-S."/>
            <person name="Lee W.-H."/>
            <person name="Kawkins C."/>
            <person name="Kim C.-K."/>
            <person name="Kim J.S."/>
            <person name="Ahn B.O."/>
            <person name="Rhee S.Y."/>
            <person name="Sohng J.K."/>
        </authorList>
    </citation>
    <scope>NUCLEOTIDE SEQUENCE</scope>
    <source>
        <tissue evidence="1">Leaf</tissue>
    </source>
</reference>
<sequence length="110" mass="12213">MGQEEELSVEFLPEPISNLDLRHSSSPLLLPALPIKFNSGSSIKSLRRKCNSHALAYSIVATIIARKAAAVEKHDLFRILMAWSSPPEKCSLDLPIIVYNRSIKQAMVVN</sequence>
<evidence type="ECO:0000313" key="1">
    <source>
        <dbReference type="EMBL" id="KAF7805200.1"/>
    </source>
</evidence>
<gene>
    <name evidence="1" type="ORF">G2W53_044311</name>
</gene>
<accession>A0A834SMN6</accession>
<organism evidence="1 2">
    <name type="scientific">Senna tora</name>
    <dbReference type="NCBI Taxonomy" id="362788"/>
    <lineage>
        <taxon>Eukaryota</taxon>
        <taxon>Viridiplantae</taxon>
        <taxon>Streptophyta</taxon>
        <taxon>Embryophyta</taxon>
        <taxon>Tracheophyta</taxon>
        <taxon>Spermatophyta</taxon>
        <taxon>Magnoliopsida</taxon>
        <taxon>eudicotyledons</taxon>
        <taxon>Gunneridae</taxon>
        <taxon>Pentapetalae</taxon>
        <taxon>rosids</taxon>
        <taxon>fabids</taxon>
        <taxon>Fabales</taxon>
        <taxon>Fabaceae</taxon>
        <taxon>Caesalpinioideae</taxon>
        <taxon>Cassia clade</taxon>
        <taxon>Senna</taxon>
    </lineage>
</organism>
<keyword evidence="2" id="KW-1185">Reference proteome</keyword>
<comment type="caution">
    <text evidence="1">The sequence shown here is derived from an EMBL/GenBank/DDBJ whole genome shotgun (WGS) entry which is preliminary data.</text>
</comment>
<dbReference type="AlphaFoldDB" id="A0A834SMN6"/>
<dbReference type="Proteomes" id="UP000634136">
    <property type="component" value="Unassembled WGS sequence"/>
</dbReference>
<dbReference type="EMBL" id="JAAIUW010000013">
    <property type="protein sequence ID" value="KAF7805200.1"/>
    <property type="molecule type" value="Genomic_DNA"/>
</dbReference>
<name>A0A834SMN6_9FABA</name>
<protein>
    <submittedName>
        <fullName evidence="1">Peptide-N(4)-(N-acetyl-beta-glucosaminyl)asparagine amidase</fullName>
    </submittedName>
</protein>